<keyword evidence="1" id="KW-1133">Transmembrane helix</keyword>
<feature type="transmembrane region" description="Helical" evidence="1">
    <location>
        <begin position="46"/>
        <end position="64"/>
    </location>
</feature>
<protein>
    <submittedName>
        <fullName evidence="2">Uncharacterized protein</fullName>
    </submittedName>
</protein>
<evidence type="ECO:0000256" key="1">
    <source>
        <dbReference type="SAM" id="Phobius"/>
    </source>
</evidence>
<proteinExistence type="predicted"/>
<keyword evidence="1" id="KW-0472">Membrane</keyword>
<reference evidence="2" key="1">
    <citation type="journal article" date="2021" name="Proc. Natl. Acad. Sci. U.S.A.">
        <title>A Catalog of Tens of Thousands of Viruses from Human Metagenomes Reveals Hidden Associations with Chronic Diseases.</title>
        <authorList>
            <person name="Tisza M.J."/>
            <person name="Buck C.B."/>
        </authorList>
    </citation>
    <scope>NUCLEOTIDE SEQUENCE</scope>
    <source>
        <strain evidence="2">CtDOT22</strain>
    </source>
</reference>
<accession>A0A8S5SVW8</accession>
<sequence length="103" mass="12613">MLIKSNYLVPQGYKGVTIFPFIFYRGNLNEKFVNHEKIHIRQQLELLVLPFFVIYILHYLINFIRYAEHDKAYRNIIFEKEAYGNESNLEYLKTRKLFQCFRK</sequence>
<organism evidence="2">
    <name type="scientific">Siphoviridae sp. ctDOT22</name>
    <dbReference type="NCBI Taxonomy" id="2827812"/>
    <lineage>
        <taxon>Viruses</taxon>
        <taxon>Duplodnaviria</taxon>
        <taxon>Heunggongvirae</taxon>
        <taxon>Uroviricota</taxon>
        <taxon>Caudoviricetes</taxon>
    </lineage>
</organism>
<dbReference type="EMBL" id="BK032686">
    <property type="protein sequence ID" value="DAF55110.1"/>
    <property type="molecule type" value="Genomic_DNA"/>
</dbReference>
<name>A0A8S5SVW8_9CAUD</name>
<evidence type="ECO:0000313" key="2">
    <source>
        <dbReference type="EMBL" id="DAF55110.1"/>
    </source>
</evidence>
<keyword evidence="1" id="KW-0812">Transmembrane</keyword>